<dbReference type="Gene3D" id="1.10.1200.270">
    <property type="entry name" value="Methyltransferase, alpha-helical capping domain"/>
    <property type="match status" value="1"/>
</dbReference>
<evidence type="ECO:0000256" key="5">
    <source>
        <dbReference type="ARBA" id="ARBA00022842"/>
    </source>
</evidence>
<evidence type="ECO:0000313" key="7">
    <source>
        <dbReference type="RefSeq" id="XP_010431112.1"/>
    </source>
</evidence>
<dbReference type="GeneID" id="104715401"/>
<dbReference type="InterPro" id="IPR029063">
    <property type="entry name" value="SAM-dependent_MTases_sf"/>
</dbReference>
<proteinExistence type="predicted"/>
<keyword evidence="2" id="KW-0808">Transferase</keyword>
<dbReference type="Pfam" id="PF03492">
    <property type="entry name" value="Methyltransf_7"/>
    <property type="match status" value="1"/>
</dbReference>
<evidence type="ECO:0000256" key="2">
    <source>
        <dbReference type="ARBA" id="ARBA00022679"/>
    </source>
</evidence>
<organism evidence="6 7">
    <name type="scientific">Camelina sativa</name>
    <name type="common">False flax</name>
    <name type="synonym">Myagrum sativum</name>
    <dbReference type="NCBI Taxonomy" id="90675"/>
    <lineage>
        <taxon>Eukaryota</taxon>
        <taxon>Viridiplantae</taxon>
        <taxon>Streptophyta</taxon>
        <taxon>Embryophyta</taxon>
        <taxon>Tracheophyta</taxon>
        <taxon>Spermatophyta</taxon>
        <taxon>Magnoliopsida</taxon>
        <taxon>eudicotyledons</taxon>
        <taxon>Gunneridae</taxon>
        <taxon>Pentapetalae</taxon>
        <taxon>rosids</taxon>
        <taxon>malvids</taxon>
        <taxon>Brassicales</taxon>
        <taxon>Brassicaceae</taxon>
        <taxon>Camelineae</taxon>
        <taxon>Camelina</taxon>
    </lineage>
</organism>
<keyword evidence="6" id="KW-1185">Reference proteome</keyword>
<evidence type="ECO:0000256" key="3">
    <source>
        <dbReference type="ARBA" id="ARBA00022691"/>
    </source>
</evidence>
<dbReference type="InterPro" id="IPR005299">
    <property type="entry name" value="MeTrfase_7"/>
</dbReference>
<name>A0ABM0TTG8_CAMSA</name>
<sequence length="152" mass="17552">MNAYITSSSPLSVYKAYLNQFQRDFTTFLEMRSEEMVYSGRMVLTLMGRNILDDPSYRDCCHMWTLLPDSLRDLVFEGLVSASKVKSFKMPFYDPSEEEVKEIIRKEGSFQINNLEAHGFDIGHSNRDFISLQLHKAKTGQREAGCISFKEV</sequence>
<gene>
    <name evidence="7" type="primary">LOC104715401</name>
</gene>
<reference evidence="7" key="2">
    <citation type="submission" date="2025-08" db="UniProtKB">
        <authorList>
            <consortium name="RefSeq"/>
        </authorList>
    </citation>
    <scope>IDENTIFICATION</scope>
    <source>
        <tissue evidence="7">Leaf</tissue>
    </source>
</reference>
<keyword evidence="5" id="KW-0460">Magnesium</keyword>
<dbReference type="Gene3D" id="3.40.50.150">
    <property type="entry name" value="Vaccinia Virus protein VP39"/>
    <property type="match status" value="1"/>
</dbReference>
<dbReference type="Proteomes" id="UP000694864">
    <property type="component" value="Chromosome 9"/>
</dbReference>
<dbReference type="RefSeq" id="XP_010431112.1">
    <property type="nucleotide sequence ID" value="XM_010432810.1"/>
</dbReference>
<evidence type="ECO:0000256" key="1">
    <source>
        <dbReference type="ARBA" id="ARBA00022603"/>
    </source>
</evidence>
<dbReference type="PANTHER" id="PTHR31009">
    <property type="entry name" value="S-ADENOSYL-L-METHIONINE:CARBOXYL METHYLTRANSFERASE FAMILY PROTEIN"/>
    <property type="match status" value="1"/>
</dbReference>
<dbReference type="InterPro" id="IPR042086">
    <property type="entry name" value="MeTrfase_capping"/>
</dbReference>
<keyword evidence="3" id="KW-0949">S-adenosyl-L-methionine</keyword>
<keyword evidence="4" id="KW-0479">Metal-binding</keyword>
<accession>A0ABM0TTG8</accession>
<evidence type="ECO:0000313" key="6">
    <source>
        <dbReference type="Proteomes" id="UP000694864"/>
    </source>
</evidence>
<evidence type="ECO:0000256" key="4">
    <source>
        <dbReference type="ARBA" id="ARBA00022723"/>
    </source>
</evidence>
<keyword evidence="1" id="KW-0489">Methyltransferase</keyword>
<protein>
    <submittedName>
        <fullName evidence="7">Salicylate/benzoate carboxyl methyltransferase-like</fullName>
    </submittedName>
</protein>
<reference evidence="6" key="1">
    <citation type="journal article" date="2014" name="Nat. Commun.">
        <title>The emerging biofuel crop Camelina sativa retains a highly undifferentiated hexaploid genome structure.</title>
        <authorList>
            <person name="Kagale S."/>
            <person name="Koh C."/>
            <person name="Nixon J."/>
            <person name="Bollina V."/>
            <person name="Clarke W.E."/>
            <person name="Tuteja R."/>
            <person name="Spillane C."/>
            <person name="Robinson S.J."/>
            <person name="Links M.G."/>
            <person name="Clarke C."/>
            <person name="Higgins E.E."/>
            <person name="Huebert T."/>
            <person name="Sharpe A.G."/>
            <person name="Parkin I.A."/>
        </authorList>
    </citation>
    <scope>NUCLEOTIDE SEQUENCE [LARGE SCALE GENOMIC DNA]</scope>
    <source>
        <strain evidence="6">cv. DH55</strain>
    </source>
</reference>
<dbReference type="SUPFAM" id="SSF53335">
    <property type="entry name" value="S-adenosyl-L-methionine-dependent methyltransferases"/>
    <property type="match status" value="1"/>
</dbReference>